<evidence type="ECO:0000313" key="4">
    <source>
        <dbReference type="EMBL" id="CAA9471633.1"/>
    </source>
</evidence>
<dbReference type="EMBL" id="CADCVI010000128">
    <property type="protein sequence ID" value="CAA9471633.1"/>
    <property type="molecule type" value="Genomic_DNA"/>
</dbReference>
<evidence type="ECO:0000259" key="3">
    <source>
        <dbReference type="PROSITE" id="PS51186"/>
    </source>
</evidence>
<dbReference type="InterPro" id="IPR000182">
    <property type="entry name" value="GNAT_dom"/>
</dbReference>
<accession>A0A6J4RKH7</accession>
<proteinExistence type="predicted"/>
<sequence length="147" mass="15267">MRPAPPDDLGGGLALLEEVLRGGEPVPAPFAKQLRDAVEGGDLEMLVAREGPGVVVGVALLSYGLNVSAAGTFASIEELHVRPGARRRGVGRSLLAAVVERCAARGVSYVEVQTDDEAAGFYEASGYEPEEGVILLSSGLPLRSQTP</sequence>
<evidence type="ECO:0000256" key="2">
    <source>
        <dbReference type="ARBA" id="ARBA00023315"/>
    </source>
</evidence>
<dbReference type="InterPro" id="IPR016181">
    <property type="entry name" value="Acyl_CoA_acyltransferase"/>
</dbReference>
<dbReference type="Pfam" id="PF00583">
    <property type="entry name" value="Acetyltransf_1"/>
    <property type="match status" value="1"/>
</dbReference>
<dbReference type="GO" id="GO:0016747">
    <property type="term" value="F:acyltransferase activity, transferring groups other than amino-acyl groups"/>
    <property type="evidence" value="ECO:0007669"/>
    <property type="project" value="InterPro"/>
</dbReference>
<reference evidence="4" key="1">
    <citation type="submission" date="2020-02" db="EMBL/GenBank/DDBJ databases">
        <authorList>
            <person name="Meier V. D."/>
        </authorList>
    </citation>
    <scope>NUCLEOTIDE SEQUENCE</scope>
    <source>
        <strain evidence="4">AVDCRST_MAG25</strain>
    </source>
</reference>
<keyword evidence="2" id="KW-0012">Acyltransferase</keyword>
<dbReference type="AlphaFoldDB" id="A0A6J4RKH7"/>
<dbReference type="SUPFAM" id="SSF55729">
    <property type="entry name" value="Acyl-CoA N-acyltransferases (Nat)"/>
    <property type="match status" value="1"/>
</dbReference>
<evidence type="ECO:0000256" key="1">
    <source>
        <dbReference type="ARBA" id="ARBA00022679"/>
    </source>
</evidence>
<dbReference type="PANTHER" id="PTHR43877">
    <property type="entry name" value="AMINOALKYLPHOSPHONATE N-ACETYLTRANSFERASE-RELATED-RELATED"/>
    <property type="match status" value="1"/>
</dbReference>
<feature type="domain" description="N-acetyltransferase" evidence="3">
    <location>
        <begin position="1"/>
        <end position="143"/>
    </location>
</feature>
<gene>
    <name evidence="4" type="ORF">AVDCRST_MAG25-2053</name>
</gene>
<organism evidence="4">
    <name type="scientific">uncultured Rubrobacteraceae bacterium</name>
    <dbReference type="NCBI Taxonomy" id="349277"/>
    <lineage>
        <taxon>Bacteria</taxon>
        <taxon>Bacillati</taxon>
        <taxon>Actinomycetota</taxon>
        <taxon>Rubrobacteria</taxon>
        <taxon>Rubrobacterales</taxon>
        <taxon>Rubrobacteraceae</taxon>
        <taxon>environmental samples</taxon>
    </lineage>
</organism>
<dbReference type="PROSITE" id="PS51186">
    <property type="entry name" value="GNAT"/>
    <property type="match status" value="1"/>
</dbReference>
<protein>
    <recommendedName>
        <fullName evidence="3">N-acetyltransferase domain-containing protein</fullName>
    </recommendedName>
</protein>
<name>A0A6J4RKH7_9ACTN</name>
<keyword evidence="1" id="KW-0808">Transferase</keyword>
<dbReference type="InterPro" id="IPR050832">
    <property type="entry name" value="Bact_Acetyltransf"/>
</dbReference>
<dbReference type="Gene3D" id="3.40.630.30">
    <property type="match status" value="1"/>
</dbReference>
<dbReference type="CDD" id="cd04301">
    <property type="entry name" value="NAT_SF"/>
    <property type="match status" value="1"/>
</dbReference>